<organism evidence="1">
    <name type="scientific">Amphimedon queenslandica</name>
    <name type="common">Sponge</name>
    <dbReference type="NCBI Taxonomy" id="400682"/>
    <lineage>
        <taxon>Eukaryota</taxon>
        <taxon>Metazoa</taxon>
        <taxon>Porifera</taxon>
        <taxon>Demospongiae</taxon>
        <taxon>Heteroscleromorpha</taxon>
        <taxon>Haplosclerida</taxon>
        <taxon>Niphatidae</taxon>
        <taxon>Amphimedon</taxon>
    </lineage>
</organism>
<proteinExistence type="predicted"/>
<accession>A0A1X7SNA0</accession>
<evidence type="ECO:0000313" key="1">
    <source>
        <dbReference type="EnsemblMetazoa" id="Aqu2.1.03558_001"/>
    </source>
</evidence>
<dbReference type="AlphaFoldDB" id="A0A1X7SNA0"/>
<reference evidence="1" key="1">
    <citation type="submission" date="2017-05" db="UniProtKB">
        <authorList>
            <consortium name="EnsemblMetazoa"/>
        </authorList>
    </citation>
    <scope>IDENTIFICATION</scope>
</reference>
<protein>
    <submittedName>
        <fullName evidence="1">Uncharacterized protein</fullName>
    </submittedName>
</protein>
<dbReference type="InParanoid" id="A0A1X7SNA0"/>
<dbReference type="EnsemblMetazoa" id="Aqu2.1.03558_001">
    <property type="protein sequence ID" value="Aqu2.1.03558_001"/>
    <property type="gene ID" value="Aqu2.1.03558"/>
</dbReference>
<sequence length="49" mass="5493">MYISLYPSLPPSLPPPSLSLPLKVSSPPFIVPSWFLIIQYPRLPQEVVS</sequence>
<name>A0A1X7SNA0_AMPQE</name>